<feature type="domain" description="eCIS core" evidence="2">
    <location>
        <begin position="117"/>
        <end position="162"/>
    </location>
</feature>
<proteinExistence type="predicted"/>
<dbReference type="Pfam" id="PF13699">
    <property type="entry name" value="eCIS_core"/>
    <property type="match status" value="1"/>
</dbReference>
<reference evidence="3" key="2">
    <citation type="submission" date="2020-09" db="EMBL/GenBank/DDBJ databases">
        <authorList>
            <person name="Sun Q."/>
            <person name="Zhou Y."/>
        </authorList>
    </citation>
    <scope>NUCLEOTIDE SEQUENCE</scope>
    <source>
        <strain evidence="3">CGMCC 4.7403</strain>
    </source>
</reference>
<protein>
    <recommendedName>
        <fullName evidence="2">eCIS core domain-containing protein</fullName>
    </recommendedName>
</protein>
<evidence type="ECO:0000313" key="3">
    <source>
        <dbReference type="EMBL" id="GHE28894.1"/>
    </source>
</evidence>
<evidence type="ECO:0000259" key="2">
    <source>
        <dbReference type="Pfam" id="PF13699"/>
    </source>
</evidence>
<keyword evidence="4" id="KW-1185">Reference proteome</keyword>
<dbReference type="AlphaFoldDB" id="A0A918YXJ9"/>
<evidence type="ECO:0000313" key="4">
    <source>
        <dbReference type="Proteomes" id="UP000603227"/>
    </source>
</evidence>
<evidence type="ECO:0000256" key="1">
    <source>
        <dbReference type="SAM" id="MobiDB-lite"/>
    </source>
</evidence>
<organism evidence="3 4">
    <name type="scientific">Streptomyces capitiformicae</name>
    <dbReference type="NCBI Taxonomy" id="2014920"/>
    <lineage>
        <taxon>Bacteria</taxon>
        <taxon>Bacillati</taxon>
        <taxon>Actinomycetota</taxon>
        <taxon>Actinomycetes</taxon>
        <taxon>Kitasatosporales</taxon>
        <taxon>Streptomycetaceae</taxon>
        <taxon>Streptomyces</taxon>
    </lineage>
</organism>
<accession>A0A918YXJ9</accession>
<dbReference type="RefSeq" id="WP_373313412.1">
    <property type="nucleotide sequence ID" value="NZ_BNAT01000015.1"/>
</dbReference>
<feature type="region of interest" description="Disordered" evidence="1">
    <location>
        <begin position="1"/>
        <end position="54"/>
    </location>
</feature>
<comment type="caution">
    <text evidence="3">The sequence shown here is derived from an EMBL/GenBank/DDBJ whole genome shotgun (WGS) entry which is preliminary data.</text>
</comment>
<name>A0A918YXJ9_9ACTN</name>
<dbReference type="Proteomes" id="UP000603227">
    <property type="component" value="Unassembled WGS sequence"/>
</dbReference>
<dbReference type="EMBL" id="BNAT01000015">
    <property type="protein sequence ID" value="GHE28894.1"/>
    <property type="molecule type" value="Genomic_DNA"/>
</dbReference>
<sequence length="186" mass="19371">MPSNPWSPPRSVTYAGRIASQTGRGPVRAQDYARKSGTGIERAPARPRVGGGSTPLQRLLALQGTAGNAAVVQLLREAGHPGARERHQHGAGCGHEVAEAQVQRSAVHDVLRGAGRPLDDATRTDMEARLGADFSDVRVHDDGAARASAAAVGARAYTSGSHTGDALRARNPHALRFGDVLSPEGP</sequence>
<reference evidence="3" key="1">
    <citation type="journal article" date="2014" name="Int. J. Syst. Evol. Microbiol.">
        <title>Complete genome sequence of Corynebacterium casei LMG S-19264T (=DSM 44701T), isolated from a smear-ripened cheese.</title>
        <authorList>
            <consortium name="US DOE Joint Genome Institute (JGI-PGF)"/>
            <person name="Walter F."/>
            <person name="Albersmeier A."/>
            <person name="Kalinowski J."/>
            <person name="Ruckert C."/>
        </authorList>
    </citation>
    <scope>NUCLEOTIDE SEQUENCE</scope>
    <source>
        <strain evidence="3">CGMCC 4.7403</strain>
    </source>
</reference>
<dbReference type="InterPro" id="IPR025295">
    <property type="entry name" value="eCIS_core_dom"/>
</dbReference>
<gene>
    <name evidence="3" type="ORF">GCM10017771_44240</name>
</gene>